<dbReference type="InterPro" id="IPR047865">
    <property type="entry name" value="Ribosomal_uL10_bac_type"/>
</dbReference>
<dbReference type="PROSITE" id="PS01109">
    <property type="entry name" value="RIBOSOMAL_L10"/>
    <property type="match status" value="1"/>
</dbReference>
<dbReference type="InterPro" id="IPR043141">
    <property type="entry name" value="Ribosomal_uL10-like_sf"/>
</dbReference>
<dbReference type="GO" id="GO:0015934">
    <property type="term" value="C:large ribosomal subunit"/>
    <property type="evidence" value="ECO:0007669"/>
    <property type="project" value="InterPro"/>
</dbReference>
<evidence type="ECO:0000256" key="5">
    <source>
        <dbReference type="HAMAP-Rule" id="MF_00362"/>
    </source>
</evidence>
<comment type="function">
    <text evidence="5">Forms part of the ribosomal stalk, playing a central role in the interaction of the ribosome with GTP-bound translation factors.</text>
</comment>
<evidence type="ECO:0000256" key="1">
    <source>
        <dbReference type="ARBA" id="ARBA00008889"/>
    </source>
</evidence>
<comment type="caution">
    <text evidence="6">The sequence shown here is derived from an EMBL/GenBank/DDBJ whole genome shotgun (WGS) entry which is preliminary data.</text>
</comment>
<dbReference type="Gene3D" id="6.10.250.290">
    <property type="match status" value="1"/>
</dbReference>
<proteinExistence type="inferred from homology"/>
<organism evidence="6 7">
    <name type="scientific">Eiseniibacteriota bacterium</name>
    <dbReference type="NCBI Taxonomy" id="2212470"/>
    <lineage>
        <taxon>Bacteria</taxon>
        <taxon>Candidatus Eiseniibacteriota</taxon>
    </lineage>
</organism>
<keyword evidence="5" id="KW-0699">rRNA-binding</keyword>
<dbReference type="Gene3D" id="3.30.70.1730">
    <property type="match status" value="1"/>
</dbReference>
<dbReference type="GO" id="GO:0006412">
    <property type="term" value="P:translation"/>
    <property type="evidence" value="ECO:0007669"/>
    <property type="project" value="UniProtKB-UniRule"/>
</dbReference>
<evidence type="ECO:0000313" key="6">
    <source>
        <dbReference type="EMBL" id="TMQ68222.1"/>
    </source>
</evidence>
<protein>
    <recommendedName>
        <fullName evidence="4 5">Large ribosomal subunit protein uL10</fullName>
    </recommendedName>
</protein>
<dbReference type="InterPro" id="IPR022973">
    <property type="entry name" value="Ribosomal_uL10_bac"/>
</dbReference>
<evidence type="ECO:0000256" key="2">
    <source>
        <dbReference type="ARBA" id="ARBA00022980"/>
    </source>
</evidence>
<dbReference type="HAMAP" id="MF_00362">
    <property type="entry name" value="Ribosomal_uL10"/>
    <property type="match status" value="1"/>
</dbReference>
<dbReference type="InterPro" id="IPR001790">
    <property type="entry name" value="Ribosomal_uL10"/>
</dbReference>
<dbReference type="GO" id="GO:0070180">
    <property type="term" value="F:large ribosomal subunit rRNA binding"/>
    <property type="evidence" value="ECO:0007669"/>
    <property type="project" value="UniProtKB-UniRule"/>
</dbReference>
<comment type="similarity">
    <text evidence="1 5">Belongs to the universal ribosomal protein uL10 family.</text>
</comment>
<comment type="subunit">
    <text evidence="5">Part of the ribosomal stalk of the 50S ribosomal subunit. The N-terminus interacts with L11 and the large rRNA to form the base of the stalk. The C-terminus forms an elongated spine to which L12 dimers bind in a sequential fashion forming a multimeric L10(L12)X complex.</text>
</comment>
<gene>
    <name evidence="5" type="primary">rplJ</name>
    <name evidence="6" type="ORF">E6K78_01715</name>
</gene>
<dbReference type="SUPFAM" id="SSF160369">
    <property type="entry name" value="Ribosomal protein L10-like"/>
    <property type="match status" value="1"/>
</dbReference>
<keyword evidence="2 5" id="KW-0689">Ribosomal protein</keyword>
<evidence type="ECO:0000313" key="7">
    <source>
        <dbReference type="Proteomes" id="UP000316609"/>
    </source>
</evidence>
<name>A0A538TX57_UNCEI</name>
<dbReference type="Pfam" id="PF00466">
    <property type="entry name" value="Ribosomal_L10"/>
    <property type="match status" value="1"/>
</dbReference>
<reference evidence="6 7" key="1">
    <citation type="journal article" date="2019" name="Nat. Microbiol.">
        <title>Mediterranean grassland soil C-N compound turnover is dependent on rainfall and depth, and is mediated by genomically divergent microorganisms.</title>
        <authorList>
            <person name="Diamond S."/>
            <person name="Andeer P.F."/>
            <person name="Li Z."/>
            <person name="Crits-Christoph A."/>
            <person name="Burstein D."/>
            <person name="Anantharaman K."/>
            <person name="Lane K.R."/>
            <person name="Thomas B.C."/>
            <person name="Pan C."/>
            <person name="Northen T.R."/>
            <person name="Banfield J.F."/>
        </authorList>
    </citation>
    <scope>NUCLEOTIDE SEQUENCE [LARGE SCALE GENOMIC DNA]</scope>
    <source>
        <strain evidence="6">WS_8</strain>
    </source>
</reference>
<dbReference type="PANTHER" id="PTHR11560">
    <property type="entry name" value="39S RIBOSOMAL PROTEIN L10, MITOCHONDRIAL"/>
    <property type="match status" value="1"/>
</dbReference>
<dbReference type="EMBL" id="VBOY01000013">
    <property type="protein sequence ID" value="TMQ68222.1"/>
    <property type="molecule type" value="Genomic_DNA"/>
</dbReference>
<keyword evidence="3 5" id="KW-0687">Ribonucleoprotein</keyword>
<evidence type="ECO:0000256" key="3">
    <source>
        <dbReference type="ARBA" id="ARBA00023274"/>
    </source>
</evidence>
<evidence type="ECO:0000256" key="4">
    <source>
        <dbReference type="ARBA" id="ARBA00035202"/>
    </source>
</evidence>
<dbReference type="InterPro" id="IPR002363">
    <property type="entry name" value="Ribosomal_uL10_CS_bac"/>
</dbReference>
<dbReference type="NCBIfam" id="NF000955">
    <property type="entry name" value="PRK00099.1-1"/>
    <property type="match status" value="1"/>
</dbReference>
<dbReference type="Proteomes" id="UP000316609">
    <property type="component" value="Unassembled WGS sequence"/>
</dbReference>
<sequence length="174" mass="19337">MPTPKKEEILRDTSERIRDAQGFYLADFSGMSVEKLSLLRRACREQEVQFRVIKNTLLKRAFNARGITELDPHLAGPTGLVFSPVSEVAPAKILADFAKQHERPRIKAAVVHGRLFDEKAVAVLAMLPSREVLMSQLLSTMIAPLTQFLGAIDATLRLPAVMAEVLEREKSKAS</sequence>
<keyword evidence="5" id="KW-0694">RNA-binding</keyword>
<accession>A0A538TX57</accession>
<dbReference type="GO" id="GO:0003735">
    <property type="term" value="F:structural constituent of ribosome"/>
    <property type="evidence" value="ECO:0007669"/>
    <property type="project" value="InterPro"/>
</dbReference>
<dbReference type="CDD" id="cd05797">
    <property type="entry name" value="Ribosomal_L10"/>
    <property type="match status" value="1"/>
</dbReference>
<dbReference type="AlphaFoldDB" id="A0A538TX57"/>